<dbReference type="GO" id="GO:0042761">
    <property type="term" value="P:very long-chain fatty acid biosynthetic process"/>
    <property type="evidence" value="ECO:0007669"/>
    <property type="project" value="TreeGrafter"/>
</dbReference>
<gene>
    <name evidence="11" type="ORF">DSPE1174_LOCUS10416</name>
</gene>
<feature type="transmembrane region" description="Helical" evidence="10">
    <location>
        <begin position="132"/>
        <end position="151"/>
    </location>
</feature>
<name>A0A7S2FQ14_9STRA</name>
<protein>
    <recommendedName>
        <fullName evidence="10">Elongation of fatty acids protein</fullName>
        <ecNumber evidence="10">2.3.1.-</ecNumber>
    </recommendedName>
</protein>
<dbReference type="Pfam" id="PF01151">
    <property type="entry name" value="ELO"/>
    <property type="match status" value="1"/>
</dbReference>
<evidence type="ECO:0000256" key="5">
    <source>
        <dbReference type="ARBA" id="ARBA00022832"/>
    </source>
</evidence>
<feature type="transmembrane region" description="Helical" evidence="10">
    <location>
        <begin position="61"/>
        <end position="84"/>
    </location>
</feature>
<evidence type="ECO:0000256" key="10">
    <source>
        <dbReference type="RuleBase" id="RU361115"/>
    </source>
</evidence>
<feature type="transmembrane region" description="Helical" evidence="10">
    <location>
        <begin position="196"/>
        <end position="217"/>
    </location>
</feature>
<dbReference type="GO" id="GO:0030148">
    <property type="term" value="P:sphingolipid biosynthetic process"/>
    <property type="evidence" value="ECO:0007669"/>
    <property type="project" value="TreeGrafter"/>
</dbReference>
<keyword evidence="7 10" id="KW-0443">Lipid metabolism</keyword>
<keyword evidence="6 10" id="KW-1133">Transmembrane helix</keyword>
<comment type="catalytic activity">
    <reaction evidence="10">
        <text>an acyl-CoA + malonyl-CoA + H(+) = a 3-oxoacyl-CoA + CO2 + CoA</text>
        <dbReference type="Rhea" id="RHEA:50252"/>
        <dbReference type="ChEBI" id="CHEBI:15378"/>
        <dbReference type="ChEBI" id="CHEBI:16526"/>
        <dbReference type="ChEBI" id="CHEBI:57287"/>
        <dbReference type="ChEBI" id="CHEBI:57384"/>
        <dbReference type="ChEBI" id="CHEBI:58342"/>
        <dbReference type="ChEBI" id="CHEBI:90726"/>
    </reaction>
    <physiologicalReaction direction="left-to-right" evidence="10">
        <dbReference type="Rhea" id="RHEA:50253"/>
    </physiologicalReaction>
</comment>
<dbReference type="EMBL" id="HBGS01020063">
    <property type="protein sequence ID" value="CAD9408288.1"/>
    <property type="molecule type" value="Transcribed_RNA"/>
</dbReference>
<dbReference type="GO" id="GO:0034625">
    <property type="term" value="P:fatty acid elongation, monounsaturated fatty acid"/>
    <property type="evidence" value="ECO:0007669"/>
    <property type="project" value="TreeGrafter"/>
</dbReference>
<evidence type="ECO:0000256" key="4">
    <source>
        <dbReference type="ARBA" id="ARBA00022692"/>
    </source>
</evidence>
<keyword evidence="5 10" id="KW-0276">Fatty acid metabolism</keyword>
<keyword evidence="8 10" id="KW-0472">Membrane</keyword>
<evidence type="ECO:0000256" key="2">
    <source>
        <dbReference type="ARBA" id="ARBA00022516"/>
    </source>
</evidence>
<evidence type="ECO:0000256" key="1">
    <source>
        <dbReference type="ARBA" id="ARBA00004141"/>
    </source>
</evidence>
<dbReference type="PANTHER" id="PTHR11157">
    <property type="entry name" value="FATTY ACID ACYL TRANSFERASE-RELATED"/>
    <property type="match status" value="1"/>
</dbReference>
<proteinExistence type="inferred from homology"/>
<comment type="similarity">
    <text evidence="10">Belongs to the ELO family.</text>
</comment>
<feature type="transmembrane region" description="Helical" evidence="10">
    <location>
        <begin position="223"/>
        <end position="242"/>
    </location>
</feature>
<organism evidence="11">
    <name type="scientific">Octactis speculum</name>
    <dbReference type="NCBI Taxonomy" id="3111310"/>
    <lineage>
        <taxon>Eukaryota</taxon>
        <taxon>Sar</taxon>
        <taxon>Stramenopiles</taxon>
        <taxon>Ochrophyta</taxon>
        <taxon>Dictyochophyceae</taxon>
        <taxon>Dictyochales</taxon>
        <taxon>Dictyochaceae</taxon>
        <taxon>Octactis</taxon>
    </lineage>
</organism>
<evidence type="ECO:0000256" key="6">
    <source>
        <dbReference type="ARBA" id="ARBA00022989"/>
    </source>
</evidence>
<evidence type="ECO:0000256" key="3">
    <source>
        <dbReference type="ARBA" id="ARBA00022679"/>
    </source>
</evidence>
<feature type="transmembrane region" description="Helical" evidence="10">
    <location>
        <begin position="20"/>
        <end position="40"/>
    </location>
</feature>
<evidence type="ECO:0000256" key="9">
    <source>
        <dbReference type="ARBA" id="ARBA00023160"/>
    </source>
</evidence>
<dbReference type="GO" id="GO:0019367">
    <property type="term" value="P:fatty acid elongation, saturated fatty acid"/>
    <property type="evidence" value="ECO:0007669"/>
    <property type="project" value="TreeGrafter"/>
</dbReference>
<feature type="transmembrane region" description="Helical" evidence="10">
    <location>
        <begin position="157"/>
        <end position="175"/>
    </location>
</feature>
<comment type="subcellular location">
    <subcellularLocation>
        <location evidence="1">Membrane</location>
        <topology evidence="1">Multi-pass membrane protein</topology>
    </subcellularLocation>
</comment>
<sequence length="252" mass="28920">MEIAYFQPLQDAAHFLAQPAWNIGIPVAYFFCTMAGYTIMRNCEPFETPTWFKIIYNFCQVTLSLYCLVFGMPVVCDMLAHPFGLNMPFGGEHAKSLHYCVCVHFLSKFLDYVDTFLIIVNKKDRQLSVLHVYHHSSISAVWGFLIYTGVADGTVCFGAWINALVHSIMYTYYGLTAAKVNTKPLKQWVTRVQLTQFSLCIIHAIVVCLFDTTLPTYLPWIQFAYHCTMITLFGQFYLKTYAKKGKAQKKKE</sequence>
<dbReference type="PANTHER" id="PTHR11157:SF133">
    <property type="entry name" value="ELONGATION OF FATTY ACIDS PROTEIN"/>
    <property type="match status" value="1"/>
</dbReference>
<keyword evidence="2 10" id="KW-0444">Lipid biosynthesis</keyword>
<dbReference type="GO" id="GO:0009922">
    <property type="term" value="F:fatty acid elongase activity"/>
    <property type="evidence" value="ECO:0007669"/>
    <property type="project" value="InterPro"/>
</dbReference>
<keyword evidence="3 10" id="KW-0808">Transferase</keyword>
<dbReference type="GO" id="GO:0034626">
    <property type="term" value="P:fatty acid elongation, polyunsaturated fatty acid"/>
    <property type="evidence" value="ECO:0007669"/>
    <property type="project" value="TreeGrafter"/>
</dbReference>
<accession>A0A7S2FQ14</accession>
<dbReference type="InterPro" id="IPR002076">
    <property type="entry name" value="ELO_fam"/>
</dbReference>
<dbReference type="EC" id="2.3.1.-" evidence="10"/>
<evidence type="ECO:0000313" key="11">
    <source>
        <dbReference type="EMBL" id="CAD9408288.1"/>
    </source>
</evidence>
<dbReference type="AlphaFoldDB" id="A0A7S2FQ14"/>
<evidence type="ECO:0000256" key="8">
    <source>
        <dbReference type="ARBA" id="ARBA00023136"/>
    </source>
</evidence>
<evidence type="ECO:0000256" key="7">
    <source>
        <dbReference type="ARBA" id="ARBA00023098"/>
    </source>
</evidence>
<reference evidence="11" key="1">
    <citation type="submission" date="2021-01" db="EMBL/GenBank/DDBJ databases">
        <authorList>
            <person name="Corre E."/>
            <person name="Pelletier E."/>
            <person name="Niang G."/>
            <person name="Scheremetjew M."/>
            <person name="Finn R."/>
            <person name="Kale V."/>
            <person name="Holt S."/>
            <person name="Cochrane G."/>
            <person name="Meng A."/>
            <person name="Brown T."/>
            <person name="Cohen L."/>
        </authorList>
    </citation>
    <scope>NUCLEOTIDE SEQUENCE</scope>
    <source>
        <strain evidence="11">CCMP1381</strain>
    </source>
</reference>
<keyword evidence="9 10" id="KW-0275">Fatty acid biosynthesis</keyword>
<dbReference type="GO" id="GO:0005789">
    <property type="term" value="C:endoplasmic reticulum membrane"/>
    <property type="evidence" value="ECO:0007669"/>
    <property type="project" value="TreeGrafter"/>
</dbReference>
<keyword evidence="4 10" id="KW-0812">Transmembrane</keyword>